<dbReference type="Pfam" id="PF13649">
    <property type="entry name" value="Methyltransf_25"/>
    <property type="match status" value="1"/>
</dbReference>
<dbReference type="RefSeq" id="WP_163570695.1">
    <property type="nucleotide sequence ID" value="NZ_BAAANY010000031.1"/>
</dbReference>
<dbReference type="CDD" id="cd02440">
    <property type="entry name" value="AdoMet_MTases"/>
    <property type="match status" value="1"/>
</dbReference>
<feature type="domain" description="Ribosomal RNA adenine methylase transferase N-terminal" evidence="4">
    <location>
        <begin position="39"/>
        <end position="166"/>
    </location>
</feature>
<dbReference type="Gene3D" id="3.40.50.150">
    <property type="entry name" value="Vaccinia Virus protein VP39"/>
    <property type="match status" value="1"/>
</dbReference>
<dbReference type="InterPro" id="IPR041698">
    <property type="entry name" value="Methyltransf_25"/>
</dbReference>
<evidence type="ECO:0000313" key="5">
    <source>
        <dbReference type="EMBL" id="GAA1706398.1"/>
    </source>
</evidence>
<evidence type="ECO:0000313" key="6">
    <source>
        <dbReference type="Proteomes" id="UP001500618"/>
    </source>
</evidence>
<protein>
    <submittedName>
        <fullName evidence="5">Methyltransferase domain-containing protein</fullName>
    </submittedName>
</protein>
<sequence length="204" mass="21610">MTSTINRPKHDWRVFAAAALREPSQMGTFFPTGEASSAALAQVVPGSGDPVVVELGPGTGAVSDVISRRLGGRGRHVAVEIDPTLVAHLRTAKPDLEVLLGDAADLGKLLADAGVGAVDAVVSALPWTLFPAALQTQVVRQIAGVLSPGGAFSTIAYLSGVMMPRGQRFRRQLRHAFDEVVVTSTVWRNLPPALTYVCRRPVVR</sequence>
<keyword evidence="1 5" id="KW-0489">Methyltransferase</keyword>
<dbReference type="InterPro" id="IPR020598">
    <property type="entry name" value="rRNA_Ade_methylase_Trfase_N"/>
</dbReference>
<comment type="caution">
    <text evidence="5">The sequence shown here is derived from an EMBL/GenBank/DDBJ whole genome shotgun (WGS) entry which is preliminary data.</text>
</comment>
<evidence type="ECO:0000256" key="1">
    <source>
        <dbReference type="ARBA" id="ARBA00022603"/>
    </source>
</evidence>
<evidence type="ECO:0000256" key="3">
    <source>
        <dbReference type="ARBA" id="ARBA00022691"/>
    </source>
</evidence>
<organism evidence="5 6">
    <name type="scientific">Fodinicola feengrottensis</name>
    <dbReference type="NCBI Taxonomy" id="435914"/>
    <lineage>
        <taxon>Bacteria</taxon>
        <taxon>Bacillati</taxon>
        <taxon>Actinomycetota</taxon>
        <taxon>Actinomycetes</taxon>
        <taxon>Mycobacteriales</taxon>
        <taxon>Fodinicola</taxon>
    </lineage>
</organism>
<dbReference type="InterPro" id="IPR029063">
    <property type="entry name" value="SAM-dependent_MTases_sf"/>
</dbReference>
<keyword evidence="6" id="KW-1185">Reference proteome</keyword>
<dbReference type="Proteomes" id="UP001500618">
    <property type="component" value="Unassembled WGS sequence"/>
</dbReference>
<accession>A0ABP4UIU4</accession>
<keyword evidence="3" id="KW-0949">S-adenosyl-L-methionine</keyword>
<evidence type="ECO:0000256" key="2">
    <source>
        <dbReference type="ARBA" id="ARBA00022679"/>
    </source>
</evidence>
<evidence type="ECO:0000259" key="4">
    <source>
        <dbReference type="SMART" id="SM00650"/>
    </source>
</evidence>
<reference evidence="6" key="1">
    <citation type="journal article" date="2019" name="Int. J. Syst. Evol. Microbiol.">
        <title>The Global Catalogue of Microorganisms (GCM) 10K type strain sequencing project: providing services to taxonomists for standard genome sequencing and annotation.</title>
        <authorList>
            <consortium name="The Broad Institute Genomics Platform"/>
            <consortium name="The Broad Institute Genome Sequencing Center for Infectious Disease"/>
            <person name="Wu L."/>
            <person name="Ma J."/>
        </authorList>
    </citation>
    <scope>NUCLEOTIDE SEQUENCE [LARGE SCALE GENOMIC DNA]</scope>
    <source>
        <strain evidence="6">JCM 14718</strain>
    </source>
</reference>
<dbReference type="GO" id="GO:0032259">
    <property type="term" value="P:methylation"/>
    <property type="evidence" value="ECO:0007669"/>
    <property type="project" value="UniProtKB-KW"/>
</dbReference>
<proteinExistence type="predicted"/>
<dbReference type="SUPFAM" id="SSF53335">
    <property type="entry name" value="S-adenosyl-L-methionine-dependent methyltransferases"/>
    <property type="match status" value="1"/>
</dbReference>
<keyword evidence="2" id="KW-0808">Transferase</keyword>
<dbReference type="GO" id="GO:0008168">
    <property type="term" value="F:methyltransferase activity"/>
    <property type="evidence" value="ECO:0007669"/>
    <property type="project" value="UniProtKB-KW"/>
</dbReference>
<name>A0ABP4UIU4_9ACTN</name>
<gene>
    <name evidence="5" type="ORF">GCM10009765_64800</name>
</gene>
<dbReference type="EMBL" id="BAAANY010000031">
    <property type="protein sequence ID" value="GAA1706398.1"/>
    <property type="molecule type" value="Genomic_DNA"/>
</dbReference>
<dbReference type="SMART" id="SM00650">
    <property type="entry name" value="rADc"/>
    <property type="match status" value="1"/>
</dbReference>